<organism evidence="2 3">
    <name type="scientific">Phytohabitans maris</name>
    <dbReference type="NCBI Taxonomy" id="3071409"/>
    <lineage>
        <taxon>Bacteria</taxon>
        <taxon>Bacillati</taxon>
        <taxon>Actinomycetota</taxon>
        <taxon>Actinomycetes</taxon>
        <taxon>Micromonosporales</taxon>
        <taxon>Micromonosporaceae</taxon>
    </lineage>
</organism>
<protein>
    <submittedName>
        <fullName evidence="2">Uncharacterized protein</fullName>
    </submittedName>
</protein>
<proteinExistence type="predicted"/>
<feature type="transmembrane region" description="Helical" evidence="1">
    <location>
        <begin position="100"/>
        <end position="118"/>
    </location>
</feature>
<gene>
    <name evidence="2" type="ORF">RB614_17370</name>
</gene>
<dbReference type="Proteomes" id="UP001230908">
    <property type="component" value="Unassembled WGS sequence"/>
</dbReference>
<keyword evidence="1" id="KW-0472">Membrane</keyword>
<accession>A0ABU0ZGV1</accession>
<sequence>MVASEVRVPSEAVAGDDIADPSTALLRGLKLLPTDAEMSKARGISSAFAGPPESVALIEAGATAASKWWAAGLSGLVVAAWAAIRGWWSSNPDNQHVALWVGAVVTAAAILGIAYLLGSDVRGRAAVATETVRARASVAEAFVRAAEQAHARVAAAQAGAAREDGFLMGFLPGIVVEHAGKPGADEGGWRVLAVLTDGDRRTRYLLGKGSLHEWVDAERVKLPLAP</sequence>
<evidence type="ECO:0000256" key="1">
    <source>
        <dbReference type="SAM" id="Phobius"/>
    </source>
</evidence>
<evidence type="ECO:0000313" key="2">
    <source>
        <dbReference type="EMBL" id="MDQ7906286.1"/>
    </source>
</evidence>
<name>A0ABU0ZGV1_9ACTN</name>
<reference evidence="2 3" key="1">
    <citation type="submission" date="2023-08" db="EMBL/GenBank/DDBJ databases">
        <title>Phytohabitans sansha sp. nov., isolated from marine sediment.</title>
        <authorList>
            <person name="Zhao Y."/>
            <person name="Yi K."/>
        </authorList>
    </citation>
    <scope>NUCLEOTIDE SEQUENCE [LARGE SCALE GENOMIC DNA]</scope>
    <source>
        <strain evidence="2 3">ZYX-F-186</strain>
    </source>
</reference>
<dbReference type="RefSeq" id="WP_308713557.1">
    <property type="nucleotide sequence ID" value="NZ_JAVHUY010000015.1"/>
</dbReference>
<dbReference type="EMBL" id="JAVHUY010000015">
    <property type="protein sequence ID" value="MDQ7906286.1"/>
    <property type="molecule type" value="Genomic_DNA"/>
</dbReference>
<keyword evidence="1" id="KW-1133">Transmembrane helix</keyword>
<feature type="transmembrane region" description="Helical" evidence="1">
    <location>
        <begin position="68"/>
        <end position="88"/>
    </location>
</feature>
<keyword evidence="1" id="KW-0812">Transmembrane</keyword>
<comment type="caution">
    <text evidence="2">The sequence shown here is derived from an EMBL/GenBank/DDBJ whole genome shotgun (WGS) entry which is preliminary data.</text>
</comment>
<evidence type="ECO:0000313" key="3">
    <source>
        <dbReference type="Proteomes" id="UP001230908"/>
    </source>
</evidence>
<keyword evidence="3" id="KW-1185">Reference proteome</keyword>